<dbReference type="Pfam" id="PF00561">
    <property type="entry name" value="Abhydrolase_1"/>
    <property type="match status" value="1"/>
</dbReference>
<evidence type="ECO:0000313" key="4">
    <source>
        <dbReference type="EMBL" id="CAD9174223.1"/>
    </source>
</evidence>
<name>A0A7S1WKX9_ALECA</name>
<evidence type="ECO:0000256" key="2">
    <source>
        <dbReference type="PIRSR" id="PIRSR005211-1"/>
    </source>
</evidence>
<dbReference type="SUPFAM" id="SSF53474">
    <property type="entry name" value="alpha/beta-Hydrolases"/>
    <property type="match status" value="1"/>
</dbReference>
<dbReference type="AlphaFoldDB" id="A0A7S1WKX9"/>
<feature type="domain" description="AB hydrolase-1" evidence="3">
    <location>
        <begin position="85"/>
        <end position="321"/>
    </location>
</feature>
<sequence>MIHRSSSKIDEDELLLKIQLALRDYWPHPVLEFSGYISTAWSGFWAVLPTAAPGRLEVLTLQDGGTVSLHWAEEPQQGGANRVALVIPGLNNSSSTSFVQQTMRNLQKEGFHAVAFNYRGTAGMDLTSPRFGCVDSWRDLPEVLSHLETAKPGAEFFAVGFSMGGGILLRHIGEAGAKTRLRAVVSIAAPVDYPAVGASLESNLKKRALNFAMTNGVKLFMLRSALRCDAVRSRLDVGRLLRARTMRQIEEASICPVHGYEDAREYYAKNSPAPLLERISVPTLVIHAEDDPVVSMATLPVEAMRRNPNIYVAVTRRGGHIGWGSGGLGAASWTDSMAVHFMQACASRSRL</sequence>
<dbReference type="GO" id="GO:0047372">
    <property type="term" value="F:monoacylglycerol lipase activity"/>
    <property type="evidence" value="ECO:0007669"/>
    <property type="project" value="TreeGrafter"/>
</dbReference>
<organism evidence="4">
    <name type="scientific">Alexandrium catenella</name>
    <name type="common">Red tide dinoflagellate</name>
    <name type="synonym">Gonyaulax catenella</name>
    <dbReference type="NCBI Taxonomy" id="2925"/>
    <lineage>
        <taxon>Eukaryota</taxon>
        <taxon>Sar</taxon>
        <taxon>Alveolata</taxon>
        <taxon>Dinophyceae</taxon>
        <taxon>Gonyaulacales</taxon>
        <taxon>Pyrocystaceae</taxon>
        <taxon>Alexandrium</taxon>
    </lineage>
</organism>
<dbReference type="PANTHER" id="PTHR10794:SF63">
    <property type="entry name" value="ALPHA_BETA HYDROLASE 1, ISOFORM A"/>
    <property type="match status" value="1"/>
</dbReference>
<gene>
    <name evidence="4" type="ORF">ACAT0790_LOCUS50992</name>
</gene>
<evidence type="ECO:0000256" key="1">
    <source>
        <dbReference type="ARBA" id="ARBA00010884"/>
    </source>
</evidence>
<dbReference type="Gene3D" id="3.40.50.1820">
    <property type="entry name" value="alpha/beta hydrolase"/>
    <property type="match status" value="1"/>
</dbReference>
<dbReference type="PANTHER" id="PTHR10794">
    <property type="entry name" value="ABHYDROLASE DOMAIN-CONTAINING PROTEIN"/>
    <property type="match status" value="1"/>
</dbReference>
<reference evidence="4" key="1">
    <citation type="submission" date="2021-01" db="EMBL/GenBank/DDBJ databases">
        <authorList>
            <person name="Corre E."/>
            <person name="Pelletier E."/>
            <person name="Niang G."/>
            <person name="Scheremetjew M."/>
            <person name="Finn R."/>
            <person name="Kale V."/>
            <person name="Holt S."/>
            <person name="Cochrane G."/>
            <person name="Meng A."/>
            <person name="Brown T."/>
            <person name="Cohen L."/>
        </authorList>
    </citation>
    <scope>NUCLEOTIDE SEQUENCE</scope>
    <source>
        <strain evidence="4">OF101</strain>
    </source>
</reference>
<evidence type="ECO:0000259" key="3">
    <source>
        <dbReference type="Pfam" id="PF00561"/>
    </source>
</evidence>
<comment type="similarity">
    <text evidence="1">Belongs to the AB hydrolase superfamily. AB hydrolase 4 family.</text>
</comment>
<dbReference type="InterPro" id="IPR050960">
    <property type="entry name" value="AB_hydrolase_4_sf"/>
</dbReference>
<feature type="active site" description="Charge relay system" evidence="2">
    <location>
        <position position="162"/>
    </location>
</feature>
<dbReference type="InterPro" id="IPR012020">
    <property type="entry name" value="ABHD4"/>
</dbReference>
<feature type="active site" description="Charge relay system" evidence="2">
    <location>
        <position position="320"/>
    </location>
</feature>
<accession>A0A7S1WKX9</accession>
<dbReference type="InterPro" id="IPR000073">
    <property type="entry name" value="AB_hydrolase_1"/>
</dbReference>
<dbReference type="GO" id="GO:0034338">
    <property type="term" value="F:short-chain carboxylesterase activity"/>
    <property type="evidence" value="ECO:0007669"/>
    <property type="project" value="TreeGrafter"/>
</dbReference>
<dbReference type="InterPro" id="IPR029058">
    <property type="entry name" value="AB_hydrolase_fold"/>
</dbReference>
<dbReference type="PIRSF" id="PIRSF005211">
    <property type="entry name" value="Ab_hydro_YheT"/>
    <property type="match status" value="1"/>
</dbReference>
<feature type="active site" description="Charge relay system" evidence="2">
    <location>
        <position position="291"/>
    </location>
</feature>
<protein>
    <recommendedName>
        <fullName evidence="3">AB hydrolase-1 domain-containing protein</fullName>
    </recommendedName>
</protein>
<dbReference type="EMBL" id="HBGE01085575">
    <property type="protein sequence ID" value="CAD9174223.1"/>
    <property type="molecule type" value="Transcribed_RNA"/>
</dbReference>
<proteinExistence type="inferred from homology"/>